<comment type="subcellular location">
    <subcellularLocation>
        <location evidence="1">Cell membrane</location>
        <topology evidence="1">Multi-pass membrane protein</topology>
    </subcellularLocation>
</comment>
<evidence type="ECO:0000313" key="7">
    <source>
        <dbReference type="EMBL" id="BDY31974.1"/>
    </source>
</evidence>
<evidence type="ECO:0000313" key="8">
    <source>
        <dbReference type="Proteomes" id="UP001241092"/>
    </source>
</evidence>
<dbReference type="PANTHER" id="PTHR23513">
    <property type="entry name" value="INTEGRAL MEMBRANE EFFLUX PROTEIN-RELATED"/>
    <property type="match status" value="1"/>
</dbReference>
<feature type="transmembrane region" description="Helical" evidence="6">
    <location>
        <begin position="372"/>
        <end position="389"/>
    </location>
</feature>
<proteinExistence type="predicted"/>
<protein>
    <submittedName>
        <fullName evidence="7">Enterobactin exporter EntS</fullName>
    </submittedName>
</protein>
<dbReference type="Pfam" id="PF07690">
    <property type="entry name" value="MFS_1"/>
    <property type="match status" value="1"/>
</dbReference>
<feature type="transmembrane region" description="Helical" evidence="6">
    <location>
        <begin position="163"/>
        <end position="188"/>
    </location>
</feature>
<dbReference type="InterPro" id="IPR011701">
    <property type="entry name" value="MFS"/>
</dbReference>
<feature type="transmembrane region" description="Helical" evidence="6">
    <location>
        <begin position="222"/>
        <end position="241"/>
    </location>
</feature>
<organism evidence="7 8">
    <name type="scientific">Mycolicibacterium mageritense</name>
    <name type="common">Mycobacterium mageritense</name>
    <dbReference type="NCBI Taxonomy" id="53462"/>
    <lineage>
        <taxon>Bacteria</taxon>
        <taxon>Bacillati</taxon>
        <taxon>Actinomycetota</taxon>
        <taxon>Actinomycetes</taxon>
        <taxon>Mycobacteriales</taxon>
        <taxon>Mycobacteriaceae</taxon>
        <taxon>Mycolicibacterium</taxon>
    </lineage>
</organism>
<feature type="transmembrane region" description="Helical" evidence="6">
    <location>
        <begin position="280"/>
        <end position="300"/>
    </location>
</feature>
<accession>A0AAI8XNR7</accession>
<dbReference type="PANTHER" id="PTHR23513:SF11">
    <property type="entry name" value="STAPHYLOFERRIN A TRANSPORTER"/>
    <property type="match status" value="1"/>
</dbReference>
<evidence type="ECO:0000256" key="2">
    <source>
        <dbReference type="ARBA" id="ARBA00022475"/>
    </source>
</evidence>
<dbReference type="Gene3D" id="1.20.1250.20">
    <property type="entry name" value="MFS general substrate transporter like domains"/>
    <property type="match status" value="1"/>
</dbReference>
<keyword evidence="5 6" id="KW-0472">Membrane</keyword>
<keyword evidence="2" id="KW-1003">Cell membrane</keyword>
<evidence type="ECO:0000256" key="5">
    <source>
        <dbReference type="ARBA" id="ARBA00023136"/>
    </source>
</evidence>
<dbReference type="SUPFAM" id="SSF103473">
    <property type="entry name" value="MFS general substrate transporter"/>
    <property type="match status" value="1"/>
</dbReference>
<feature type="transmembrane region" description="Helical" evidence="6">
    <location>
        <begin position="78"/>
        <end position="99"/>
    </location>
</feature>
<dbReference type="Proteomes" id="UP001241092">
    <property type="component" value="Chromosome"/>
</dbReference>
<sequence>MRLSALRSAVHTPFGCFVLGRAVSLAGSAMTPVALSLAVLQASHRLGDLGVVLAAQVTAHLGLLLVGGVLGDRWSRRALLIGTNLGAGLTQGAVAAVLLTGHYQLALVAGLQFVNGALEALASPALRGIVPELVESARLPRANAALATVKNLTKVLGPAVSGVLVAAGGGGIAVAVDAISFLAAAAIFARLRLAPTPPASPRGSGMLIEICEGWRTFRSTRWLWSTTASFAVINLVGTGTWQILGPELATAPVWGMALSVRAIGALLMGVLLYRIAPQRFLCAGQILAALGAFGLLGLGGGLSAPWFLLCAFVSGLGFAAPSIAWDTCVHQHVPRHELSRISAYNDLLSYTCVPVGQLLVGPTAAWLGPTTVALYAGIGFVAAALTPLSSRSVRELALQPTG</sequence>
<evidence type="ECO:0000256" key="6">
    <source>
        <dbReference type="SAM" id="Phobius"/>
    </source>
</evidence>
<dbReference type="EMBL" id="AP027452">
    <property type="protein sequence ID" value="BDY31974.1"/>
    <property type="molecule type" value="Genomic_DNA"/>
</dbReference>
<keyword evidence="4 6" id="KW-1133">Transmembrane helix</keyword>
<name>A0AAI8XNR7_MYCME</name>
<feature type="transmembrane region" description="Helical" evidence="6">
    <location>
        <begin position="253"/>
        <end position="273"/>
    </location>
</feature>
<dbReference type="AlphaFoldDB" id="A0AAI8XNR7"/>
<reference evidence="7" key="1">
    <citation type="submission" date="2023-03" db="EMBL/GenBank/DDBJ databases">
        <title>Draft genome sequence of a Mycolicibacterium mageritense strain H4_3_1 isolated from a hybrid biological-inorganic system reactor.</title>
        <authorList>
            <person name="Feng X."/>
            <person name="Kazama D."/>
            <person name="Sato K."/>
            <person name="Kobayashi H."/>
        </authorList>
    </citation>
    <scope>NUCLEOTIDE SEQUENCE</scope>
    <source>
        <strain evidence="7">H4_3_1</strain>
    </source>
</reference>
<dbReference type="InterPro" id="IPR036259">
    <property type="entry name" value="MFS_trans_sf"/>
</dbReference>
<evidence type="ECO:0000256" key="1">
    <source>
        <dbReference type="ARBA" id="ARBA00004651"/>
    </source>
</evidence>
<dbReference type="CDD" id="cd06173">
    <property type="entry name" value="MFS_MefA_like"/>
    <property type="match status" value="1"/>
</dbReference>
<dbReference type="GO" id="GO:0005886">
    <property type="term" value="C:plasma membrane"/>
    <property type="evidence" value="ECO:0007669"/>
    <property type="project" value="UniProtKB-SubCell"/>
</dbReference>
<feature type="transmembrane region" description="Helical" evidence="6">
    <location>
        <begin position="48"/>
        <end position="71"/>
    </location>
</feature>
<evidence type="ECO:0000256" key="4">
    <source>
        <dbReference type="ARBA" id="ARBA00022989"/>
    </source>
</evidence>
<dbReference type="GO" id="GO:0022857">
    <property type="term" value="F:transmembrane transporter activity"/>
    <property type="evidence" value="ECO:0007669"/>
    <property type="project" value="InterPro"/>
</dbReference>
<keyword evidence="3 6" id="KW-0812">Transmembrane</keyword>
<gene>
    <name evidence="7" type="primary">entS_5</name>
    <name evidence="7" type="ORF">hbim_05932</name>
</gene>
<evidence type="ECO:0000256" key="3">
    <source>
        <dbReference type="ARBA" id="ARBA00022692"/>
    </source>
</evidence>